<dbReference type="PANTHER" id="PTHR30469:SF15">
    <property type="entry name" value="HLYD FAMILY OF SECRETION PROTEINS"/>
    <property type="match status" value="1"/>
</dbReference>
<organism evidence="3 4">
    <name type="scientific">Haoranjiania flava</name>
    <dbReference type="NCBI Taxonomy" id="1856322"/>
    <lineage>
        <taxon>Bacteria</taxon>
        <taxon>Pseudomonadati</taxon>
        <taxon>Bacteroidota</taxon>
        <taxon>Chitinophagia</taxon>
        <taxon>Chitinophagales</taxon>
        <taxon>Chitinophagaceae</taxon>
        <taxon>Haoranjiania</taxon>
    </lineage>
</organism>
<name>A0AAE3IMA8_9BACT</name>
<feature type="coiled-coil region" evidence="1">
    <location>
        <begin position="152"/>
        <end position="179"/>
    </location>
</feature>
<dbReference type="Gene3D" id="2.40.420.20">
    <property type="match status" value="1"/>
</dbReference>
<dbReference type="GO" id="GO:1990281">
    <property type="term" value="C:efflux pump complex"/>
    <property type="evidence" value="ECO:0007669"/>
    <property type="project" value="TreeGrafter"/>
</dbReference>
<evidence type="ECO:0000313" key="3">
    <source>
        <dbReference type="EMBL" id="MCU7694204.1"/>
    </source>
</evidence>
<gene>
    <name evidence="3" type="ORF">OD355_06725</name>
</gene>
<dbReference type="Pfam" id="PF25954">
    <property type="entry name" value="Beta-barrel_RND_2"/>
    <property type="match status" value="1"/>
</dbReference>
<feature type="domain" description="CusB-like beta-barrel" evidence="2">
    <location>
        <begin position="236"/>
        <end position="289"/>
    </location>
</feature>
<accession>A0AAE3IMA8</accession>
<dbReference type="PANTHER" id="PTHR30469">
    <property type="entry name" value="MULTIDRUG RESISTANCE PROTEIN MDTA"/>
    <property type="match status" value="1"/>
</dbReference>
<evidence type="ECO:0000313" key="4">
    <source>
        <dbReference type="Proteomes" id="UP001209317"/>
    </source>
</evidence>
<evidence type="ECO:0000259" key="2">
    <source>
        <dbReference type="Pfam" id="PF25954"/>
    </source>
</evidence>
<dbReference type="Gene3D" id="2.40.50.100">
    <property type="match status" value="1"/>
</dbReference>
<evidence type="ECO:0000256" key="1">
    <source>
        <dbReference type="SAM" id="Coils"/>
    </source>
</evidence>
<dbReference type="InterPro" id="IPR058792">
    <property type="entry name" value="Beta-barrel_RND_2"/>
</dbReference>
<protein>
    <submittedName>
        <fullName evidence="3">Efflux RND transporter periplasmic adaptor subunit</fullName>
    </submittedName>
</protein>
<dbReference type="PROSITE" id="PS51257">
    <property type="entry name" value="PROKAR_LIPOPROTEIN"/>
    <property type="match status" value="1"/>
</dbReference>
<keyword evidence="1" id="KW-0175">Coiled coil</keyword>
<dbReference type="RefSeq" id="WP_263037690.1">
    <property type="nucleotide sequence ID" value="NZ_JAOTPL010000007.1"/>
</dbReference>
<reference evidence="3" key="1">
    <citation type="submission" date="2022-10" db="EMBL/GenBank/DDBJ databases">
        <authorList>
            <person name="Kim H.S."/>
            <person name="Kim J.-S."/>
            <person name="Suh M.K."/>
            <person name="Eom M.K."/>
            <person name="Lee J.-S."/>
        </authorList>
    </citation>
    <scope>NUCLEOTIDE SEQUENCE</scope>
    <source>
        <strain evidence="3">LIP-5</strain>
    </source>
</reference>
<sequence>MNSKYVIIMLSVLVFSCQQRNEGYTVKEQLINEGVYASGQVEPGEFYEVKAVEQDRILHMYVQQGEQVHKGQLLAVLGTPSDEAELASINKAIALAKQNTGSQSAQLKGMAVRINAAKEKYDADATNAERYARLAKTGAVSRKDAEQYRLSAEGSLYEYQNLQQQYKALKNELETSLLGSEQQKSRVLQSLQRKRLLSPANGFVLNRNFKEGEMLQGGDVLYSIGNNSHYILRLWVDERDISKITPGQDVVFETDASQGQQFHAEVVSVNPVIQNQTRSFEVKAKVTEAGTFYPKSSVEANIVIRAQISGLAVPAGYLVGKDSVNLRKNGKTIKTRILRGVQNDDWIEIKGGLKAGDIIEKEK</sequence>
<dbReference type="AlphaFoldDB" id="A0AAE3IMA8"/>
<dbReference type="Proteomes" id="UP001209317">
    <property type="component" value="Unassembled WGS sequence"/>
</dbReference>
<dbReference type="EMBL" id="JAOTPL010000007">
    <property type="protein sequence ID" value="MCU7694204.1"/>
    <property type="molecule type" value="Genomic_DNA"/>
</dbReference>
<proteinExistence type="predicted"/>
<keyword evidence="4" id="KW-1185">Reference proteome</keyword>
<dbReference type="Gene3D" id="2.40.30.170">
    <property type="match status" value="1"/>
</dbReference>
<dbReference type="GO" id="GO:0015562">
    <property type="term" value="F:efflux transmembrane transporter activity"/>
    <property type="evidence" value="ECO:0007669"/>
    <property type="project" value="TreeGrafter"/>
</dbReference>
<dbReference type="Gene3D" id="1.10.287.470">
    <property type="entry name" value="Helix hairpin bin"/>
    <property type="match status" value="1"/>
</dbReference>
<comment type="caution">
    <text evidence="3">The sequence shown here is derived from an EMBL/GenBank/DDBJ whole genome shotgun (WGS) entry which is preliminary data.</text>
</comment>